<keyword evidence="2" id="KW-1185">Reference proteome</keyword>
<reference evidence="1 2" key="2">
    <citation type="journal article" date="2013" name="Plant Cell Physiol.">
        <title>Rice Annotation Project Database (RAP-DB): an integrative and interactive database for rice genomics.</title>
        <authorList>
            <person name="Sakai H."/>
            <person name="Lee S.S."/>
            <person name="Tanaka T."/>
            <person name="Numa H."/>
            <person name="Kim J."/>
            <person name="Kawahara Y."/>
            <person name="Wakimoto H."/>
            <person name="Yang C.C."/>
            <person name="Iwamoto M."/>
            <person name="Abe T."/>
            <person name="Yamada Y."/>
            <person name="Muto A."/>
            <person name="Inokuchi H."/>
            <person name="Ikemura T."/>
            <person name="Matsumoto T."/>
            <person name="Sasaki T."/>
            <person name="Itoh T."/>
        </authorList>
    </citation>
    <scope>NUCLEOTIDE SEQUENCE [LARGE SCALE GENOMIC DNA]</scope>
    <source>
        <strain evidence="2">cv. Nipponbare</strain>
    </source>
</reference>
<dbReference type="Proteomes" id="UP000059680">
    <property type="component" value="Chromosome 1"/>
</dbReference>
<dbReference type="PaxDb" id="39947-A0A0N7KE69"/>
<name>A0A0N7KE69_ORYSJ</name>
<dbReference type="InParanoid" id="A0A0N7KE69"/>
<sequence>MNPQRQNYVRPPHVRIEPTDHSSFNACISTRLSHMSSTRALQFLTFFPHSAQSGTFDFLRAQAYFAWSLI</sequence>
<organism evidence="1 2">
    <name type="scientific">Oryza sativa subsp. japonica</name>
    <name type="common">Rice</name>
    <dbReference type="NCBI Taxonomy" id="39947"/>
    <lineage>
        <taxon>Eukaryota</taxon>
        <taxon>Viridiplantae</taxon>
        <taxon>Streptophyta</taxon>
        <taxon>Embryophyta</taxon>
        <taxon>Tracheophyta</taxon>
        <taxon>Spermatophyta</taxon>
        <taxon>Magnoliopsida</taxon>
        <taxon>Liliopsida</taxon>
        <taxon>Poales</taxon>
        <taxon>Poaceae</taxon>
        <taxon>BOP clade</taxon>
        <taxon>Oryzoideae</taxon>
        <taxon>Oryzeae</taxon>
        <taxon>Oryzinae</taxon>
        <taxon>Oryza</taxon>
        <taxon>Oryza sativa</taxon>
    </lineage>
</organism>
<dbReference type="AlphaFoldDB" id="A0A0N7KE69"/>
<proteinExistence type="predicted"/>
<dbReference type="Gramene" id="Os01t0884200-01">
    <property type="protein sequence ID" value="Os01t0884200-01"/>
    <property type="gene ID" value="Os01g0884200"/>
</dbReference>
<evidence type="ECO:0000313" key="1">
    <source>
        <dbReference type="EMBL" id="BAS75585.1"/>
    </source>
</evidence>
<gene>
    <name evidence="1" type="ordered locus">Os01g0884200</name>
    <name evidence="1" type="ORF">OSNPB_010884200</name>
</gene>
<reference evidence="2" key="1">
    <citation type="journal article" date="2005" name="Nature">
        <title>The map-based sequence of the rice genome.</title>
        <authorList>
            <consortium name="International rice genome sequencing project (IRGSP)"/>
            <person name="Matsumoto T."/>
            <person name="Wu J."/>
            <person name="Kanamori H."/>
            <person name="Katayose Y."/>
            <person name="Fujisawa M."/>
            <person name="Namiki N."/>
            <person name="Mizuno H."/>
            <person name="Yamamoto K."/>
            <person name="Antonio B.A."/>
            <person name="Baba T."/>
            <person name="Sakata K."/>
            <person name="Nagamura Y."/>
            <person name="Aoki H."/>
            <person name="Arikawa K."/>
            <person name="Arita K."/>
            <person name="Bito T."/>
            <person name="Chiden Y."/>
            <person name="Fujitsuka N."/>
            <person name="Fukunaka R."/>
            <person name="Hamada M."/>
            <person name="Harada C."/>
            <person name="Hayashi A."/>
            <person name="Hijishita S."/>
            <person name="Honda M."/>
            <person name="Hosokawa S."/>
            <person name="Ichikawa Y."/>
            <person name="Idonuma A."/>
            <person name="Iijima M."/>
            <person name="Ikeda M."/>
            <person name="Ikeno M."/>
            <person name="Ito K."/>
            <person name="Ito S."/>
            <person name="Ito T."/>
            <person name="Ito Y."/>
            <person name="Ito Y."/>
            <person name="Iwabuchi A."/>
            <person name="Kamiya K."/>
            <person name="Karasawa W."/>
            <person name="Kurita K."/>
            <person name="Katagiri S."/>
            <person name="Kikuta A."/>
            <person name="Kobayashi H."/>
            <person name="Kobayashi N."/>
            <person name="Machita K."/>
            <person name="Maehara T."/>
            <person name="Masukawa M."/>
            <person name="Mizubayashi T."/>
            <person name="Mukai Y."/>
            <person name="Nagasaki H."/>
            <person name="Nagata Y."/>
            <person name="Naito S."/>
            <person name="Nakashima M."/>
            <person name="Nakama Y."/>
            <person name="Nakamichi Y."/>
            <person name="Nakamura M."/>
            <person name="Meguro A."/>
            <person name="Negishi M."/>
            <person name="Ohta I."/>
            <person name="Ohta T."/>
            <person name="Okamoto M."/>
            <person name="Ono N."/>
            <person name="Saji S."/>
            <person name="Sakaguchi M."/>
            <person name="Sakai K."/>
            <person name="Shibata M."/>
            <person name="Shimokawa T."/>
            <person name="Song J."/>
            <person name="Takazaki Y."/>
            <person name="Terasawa K."/>
            <person name="Tsugane M."/>
            <person name="Tsuji K."/>
            <person name="Ueda S."/>
            <person name="Waki K."/>
            <person name="Yamagata H."/>
            <person name="Yamamoto M."/>
            <person name="Yamamoto S."/>
            <person name="Yamane H."/>
            <person name="Yoshiki S."/>
            <person name="Yoshihara R."/>
            <person name="Yukawa K."/>
            <person name="Zhong H."/>
            <person name="Yano M."/>
            <person name="Yuan Q."/>
            <person name="Ouyang S."/>
            <person name="Liu J."/>
            <person name="Jones K.M."/>
            <person name="Gansberger K."/>
            <person name="Moffat K."/>
            <person name="Hill J."/>
            <person name="Bera J."/>
            <person name="Fadrosh D."/>
            <person name="Jin S."/>
            <person name="Johri S."/>
            <person name="Kim M."/>
            <person name="Overton L."/>
            <person name="Reardon M."/>
            <person name="Tsitrin T."/>
            <person name="Vuong H."/>
            <person name="Weaver B."/>
            <person name="Ciecko A."/>
            <person name="Tallon L."/>
            <person name="Jackson J."/>
            <person name="Pai G."/>
            <person name="Aken S.V."/>
            <person name="Utterback T."/>
            <person name="Reidmuller S."/>
            <person name="Feldblyum T."/>
            <person name="Hsiao J."/>
            <person name="Zismann V."/>
            <person name="Iobst S."/>
            <person name="de Vazeille A.R."/>
            <person name="Buell C.R."/>
            <person name="Ying K."/>
            <person name="Li Y."/>
            <person name="Lu T."/>
            <person name="Huang Y."/>
            <person name="Zhao Q."/>
            <person name="Feng Q."/>
            <person name="Zhang L."/>
            <person name="Zhu J."/>
            <person name="Weng Q."/>
            <person name="Mu J."/>
            <person name="Lu Y."/>
            <person name="Fan D."/>
            <person name="Liu Y."/>
            <person name="Guan J."/>
            <person name="Zhang Y."/>
            <person name="Yu S."/>
            <person name="Liu X."/>
            <person name="Zhang Y."/>
            <person name="Hong G."/>
            <person name="Han B."/>
            <person name="Choisne N."/>
            <person name="Demange N."/>
            <person name="Orjeda G."/>
            <person name="Samain S."/>
            <person name="Cattolico L."/>
            <person name="Pelletier E."/>
            <person name="Couloux A."/>
            <person name="Segurens B."/>
            <person name="Wincker P."/>
            <person name="D'Hont A."/>
            <person name="Scarpelli C."/>
            <person name="Weissenbach J."/>
            <person name="Salanoubat M."/>
            <person name="Quetier F."/>
            <person name="Yu Y."/>
            <person name="Kim H.R."/>
            <person name="Rambo T."/>
            <person name="Currie J."/>
            <person name="Collura K."/>
            <person name="Luo M."/>
            <person name="Yang T."/>
            <person name="Ammiraju J.S.S."/>
            <person name="Engler F."/>
            <person name="Soderlund C."/>
            <person name="Wing R.A."/>
            <person name="Palmer L.E."/>
            <person name="de la Bastide M."/>
            <person name="Spiegel L."/>
            <person name="Nascimento L."/>
            <person name="Zutavern T."/>
            <person name="O'Shaughnessy A."/>
            <person name="Dike S."/>
            <person name="Dedhia N."/>
            <person name="Preston R."/>
            <person name="Balija V."/>
            <person name="McCombie W.R."/>
            <person name="Chow T."/>
            <person name="Chen H."/>
            <person name="Chung M."/>
            <person name="Chen C."/>
            <person name="Shaw J."/>
            <person name="Wu H."/>
            <person name="Hsiao K."/>
            <person name="Chao Y."/>
            <person name="Chu M."/>
            <person name="Cheng C."/>
            <person name="Hour A."/>
            <person name="Lee P."/>
            <person name="Lin S."/>
            <person name="Lin Y."/>
            <person name="Liou J."/>
            <person name="Liu S."/>
            <person name="Hsing Y."/>
            <person name="Raghuvanshi S."/>
            <person name="Mohanty A."/>
            <person name="Bharti A.K."/>
            <person name="Gaur A."/>
            <person name="Gupta V."/>
            <person name="Kumar D."/>
            <person name="Ravi V."/>
            <person name="Vij S."/>
            <person name="Kapur A."/>
            <person name="Khurana P."/>
            <person name="Khurana P."/>
            <person name="Khurana J.P."/>
            <person name="Tyagi A.K."/>
            <person name="Gaikwad K."/>
            <person name="Singh A."/>
            <person name="Dalal V."/>
            <person name="Srivastava S."/>
            <person name="Dixit A."/>
            <person name="Pal A.K."/>
            <person name="Ghazi I.A."/>
            <person name="Yadav M."/>
            <person name="Pandit A."/>
            <person name="Bhargava A."/>
            <person name="Sureshbabu K."/>
            <person name="Batra K."/>
            <person name="Sharma T.R."/>
            <person name="Mohapatra T."/>
            <person name="Singh N.K."/>
            <person name="Messing J."/>
            <person name="Nelson A.B."/>
            <person name="Fuks G."/>
            <person name="Kavchok S."/>
            <person name="Keizer G."/>
            <person name="Linton E."/>
            <person name="Llaca V."/>
            <person name="Song R."/>
            <person name="Tanyolac B."/>
            <person name="Young S."/>
            <person name="Ho-Il K."/>
            <person name="Hahn J.H."/>
            <person name="Sangsakoo G."/>
            <person name="Vanavichit A."/>
            <person name="de Mattos Luiz.A.T."/>
            <person name="Zimmer P.D."/>
            <person name="Malone G."/>
            <person name="Dellagostin O."/>
            <person name="de Oliveira A.C."/>
            <person name="Bevan M."/>
            <person name="Bancroft I."/>
            <person name="Minx P."/>
            <person name="Cordum H."/>
            <person name="Wilson R."/>
            <person name="Cheng Z."/>
            <person name="Jin W."/>
            <person name="Jiang J."/>
            <person name="Leong S.A."/>
            <person name="Iwama H."/>
            <person name="Gojobori T."/>
            <person name="Itoh T."/>
            <person name="Niimura Y."/>
            <person name="Fujii Y."/>
            <person name="Habara T."/>
            <person name="Sakai H."/>
            <person name="Sato Y."/>
            <person name="Wilson G."/>
            <person name="Kumar K."/>
            <person name="McCouch S."/>
            <person name="Juretic N."/>
            <person name="Hoen D."/>
            <person name="Wright S."/>
            <person name="Bruskiewich R."/>
            <person name="Bureau T."/>
            <person name="Miyao A."/>
            <person name="Hirochika H."/>
            <person name="Nishikawa T."/>
            <person name="Kadowaki K."/>
            <person name="Sugiura M."/>
            <person name="Burr B."/>
            <person name="Sasaki T."/>
        </authorList>
    </citation>
    <scope>NUCLEOTIDE SEQUENCE [LARGE SCALE GENOMIC DNA]</scope>
    <source>
        <strain evidence="2">cv. Nipponbare</strain>
    </source>
</reference>
<protein>
    <submittedName>
        <fullName evidence="1">Os01g0884200 protein</fullName>
    </submittedName>
</protein>
<accession>A0A0N7KE69</accession>
<evidence type="ECO:0000313" key="2">
    <source>
        <dbReference type="Proteomes" id="UP000059680"/>
    </source>
</evidence>
<dbReference type="EMBL" id="AP014957">
    <property type="protein sequence ID" value="BAS75585.1"/>
    <property type="molecule type" value="Genomic_DNA"/>
</dbReference>
<reference evidence="1 2" key="3">
    <citation type="journal article" date="2013" name="Rice">
        <title>Improvement of the Oryza sativa Nipponbare reference genome using next generation sequence and optical map data.</title>
        <authorList>
            <person name="Kawahara Y."/>
            <person name="de la Bastide M."/>
            <person name="Hamilton J.P."/>
            <person name="Kanamori H."/>
            <person name="McCombie W.R."/>
            <person name="Ouyang S."/>
            <person name="Schwartz D.C."/>
            <person name="Tanaka T."/>
            <person name="Wu J."/>
            <person name="Zhou S."/>
            <person name="Childs K.L."/>
            <person name="Davidson R.M."/>
            <person name="Lin H."/>
            <person name="Quesada-Ocampo L."/>
            <person name="Vaillancourt B."/>
            <person name="Sakai H."/>
            <person name="Lee S.S."/>
            <person name="Kim J."/>
            <person name="Numa H."/>
            <person name="Itoh T."/>
            <person name="Buell C.R."/>
            <person name="Matsumoto T."/>
        </authorList>
    </citation>
    <scope>NUCLEOTIDE SEQUENCE [LARGE SCALE GENOMIC DNA]</scope>
    <source>
        <strain evidence="2">cv. Nipponbare</strain>
    </source>
</reference>